<evidence type="ECO:0000313" key="18">
    <source>
        <dbReference type="EMBL" id="OGZ31870.1"/>
    </source>
</evidence>
<evidence type="ECO:0000256" key="9">
    <source>
        <dbReference type="ARBA" id="ARBA00022840"/>
    </source>
</evidence>
<evidence type="ECO:0000256" key="8">
    <source>
        <dbReference type="ARBA" id="ARBA00022741"/>
    </source>
</evidence>
<dbReference type="CDD" id="cd00769">
    <property type="entry name" value="PheRS_beta_core"/>
    <property type="match status" value="1"/>
</dbReference>
<dbReference type="InterPro" id="IPR041616">
    <property type="entry name" value="PheRS_beta_core"/>
</dbReference>
<name>A0A1G2F2K3_9BACT</name>
<keyword evidence="8 15" id="KW-0547">Nucleotide-binding</keyword>
<evidence type="ECO:0000256" key="2">
    <source>
        <dbReference type="ARBA" id="ARBA00008653"/>
    </source>
</evidence>
<dbReference type="STRING" id="1801990.A2V69_00430"/>
<dbReference type="Gene3D" id="3.30.56.10">
    <property type="match status" value="2"/>
</dbReference>
<evidence type="ECO:0000256" key="6">
    <source>
        <dbReference type="ARBA" id="ARBA00022598"/>
    </source>
</evidence>
<evidence type="ECO:0000256" key="12">
    <source>
        <dbReference type="ARBA" id="ARBA00022917"/>
    </source>
</evidence>
<dbReference type="EMBL" id="MHMT01000030">
    <property type="protein sequence ID" value="OGZ31870.1"/>
    <property type="molecule type" value="Genomic_DNA"/>
</dbReference>
<evidence type="ECO:0000256" key="7">
    <source>
        <dbReference type="ARBA" id="ARBA00022723"/>
    </source>
</evidence>
<dbReference type="Pfam" id="PF03483">
    <property type="entry name" value="B3_4"/>
    <property type="match status" value="1"/>
</dbReference>
<dbReference type="PANTHER" id="PTHR10947:SF0">
    <property type="entry name" value="PHENYLALANINE--TRNA LIGASE BETA SUBUNIT"/>
    <property type="match status" value="1"/>
</dbReference>
<keyword evidence="11" id="KW-0694">RNA-binding</keyword>
<dbReference type="SMART" id="SM00874">
    <property type="entry name" value="B5"/>
    <property type="match status" value="1"/>
</dbReference>
<dbReference type="InterPro" id="IPR045060">
    <property type="entry name" value="Phe-tRNA-ligase_IIc_bsu"/>
</dbReference>
<keyword evidence="12 15" id="KW-0648">Protein biosynthesis</keyword>
<dbReference type="SUPFAM" id="SSF54991">
    <property type="entry name" value="Anticodon-binding domain of PheRS"/>
    <property type="match status" value="1"/>
</dbReference>
<evidence type="ECO:0000256" key="3">
    <source>
        <dbReference type="ARBA" id="ARBA00011209"/>
    </source>
</evidence>
<dbReference type="SUPFAM" id="SSF46955">
    <property type="entry name" value="Putative DNA-binding domain"/>
    <property type="match status" value="2"/>
</dbReference>
<feature type="binding site" evidence="15">
    <location>
        <position position="346"/>
    </location>
    <ligand>
        <name>Mg(2+)</name>
        <dbReference type="ChEBI" id="CHEBI:18420"/>
        <note>shared with alpha subunit</note>
    </ligand>
</feature>
<dbReference type="HAMAP" id="MF_00283">
    <property type="entry name" value="Phe_tRNA_synth_beta1"/>
    <property type="match status" value="1"/>
</dbReference>
<dbReference type="InterPro" id="IPR045864">
    <property type="entry name" value="aa-tRNA-synth_II/BPL/LPL"/>
</dbReference>
<dbReference type="Pfam" id="PF03484">
    <property type="entry name" value="B5"/>
    <property type="match status" value="1"/>
</dbReference>
<comment type="similarity">
    <text evidence="2 15">Belongs to the phenylalanyl-tRNA synthetase beta subunit family. Type 1 subfamily.</text>
</comment>
<dbReference type="InterPro" id="IPR020825">
    <property type="entry name" value="Phe-tRNA_synthase-like_B3/B4"/>
</dbReference>
<proteinExistence type="inferred from homology"/>
<dbReference type="Proteomes" id="UP000177810">
    <property type="component" value="Unassembled WGS sequence"/>
</dbReference>
<dbReference type="Pfam" id="PF17759">
    <property type="entry name" value="tRNA_synthFbeta"/>
    <property type="match status" value="1"/>
</dbReference>
<organism evidence="18 19">
    <name type="scientific">Candidatus Portnoybacteria bacterium RBG_13_40_8</name>
    <dbReference type="NCBI Taxonomy" id="1801990"/>
    <lineage>
        <taxon>Bacteria</taxon>
        <taxon>Candidatus Portnoyibacteriota</taxon>
    </lineage>
</organism>
<dbReference type="GO" id="GO:0004826">
    <property type="term" value="F:phenylalanine-tRNA ligase activity"/>
    <property type="evidence" value="ECO:0007669"/>
    <property type="project" value="UniProtKB-UniRule"/>
</dbReference>
<keyword evidence="9 15" id="KW-0067">ATP-binding</keyword>
<evidence type="ECO:0000256" key="11">
    <source>
        <dbReference type="ARBA" id="ARBA00022884"/>
    </source>
</evidence>
<dbReference type="InterPro" id="IPR005146">
    <property type="entry name" value="B3/B4_tRNA-bd"/>
</dbReference>
<evidence type="ECO:0000256" key="10">
    <source>
        <dbReference type="ARBA" id="ARBA00022842"/>
    </source>
</evidence>
<evidence type="ECO:0000256" key="15">
    <source>
        <dbReference type="HAMAP-Rule" id="MF_00283"/>
    </source>
</evidence>
<dbReference type="Pfam" id="PF03147">
    <property type="entry name" value="FDX-ACB"/>
    <property type="match status" value="1"/>
</dbReference>
<dbReference type="SMART" id="SM00896">
    <property type="entry name" value="FDX-ACB"/>
    <property type="match status" value="1"/>
</dbReference>
<evidence type="ECO:0000313" key="19">
    <source>
        <dbReference type="Proteomes" id="UP000177810"/>
    </source>
</evidence>
<feature type="domain" description="FDX-ACB" evidence="16">
    <location>
        <begin position="586"/>
        <end position="679"/>
    </location>
</feature>
<keyword evidence="5" id="KW-0820">tRNA-binding</keyword>
<dbReference type="EC" id="6.1.1.20" evidence="15"/>
<dbReference type="SUPFAM" id="SSF56037">
    <property type="entry name" value="PheT/TilS domain"/>
    <property type="match status" value="1"/>
</dbReference>
<dbReference type="Gene3D" id="3.30.70.380">
    <property type="entry name" value="Ferrodoxin-fold anticodon-binding domain"/>
    <property type="match status" value="1"/>
</dbReference>
<comment type="caution">
    <text evidence="18">The sequence shown here is derived from an EMBL/GenBank/DDBJ whole genome shotgun (WGS) entry which is preliminary data.</text>
</comment>
<evidence type="ECO:0000256" key="4">
    <source>
        <dbReference type="ARBA" id="ARBA00022490"/>
    </source>
</evidence>
<protein>
    <recommendedName>
        <fullName evidence="15">Phenylalanine--tRNA ligase beta subunit</fullName>
        <ecNumber evidence="15">6.1.1.20</ecNumber>
    </recommendedName>
    <alternativeName>
        <fullName evidence="15">Phenylalanyl-tRNA synthetase beta subunit</fullName>
        <shortName evidence="15">PheRS</shortName>
    </alternativeName>
</protein>
<dbReference type="InterPro" id="IPR009061">
    <property type="entry name" value="DNA-bd_dom_put_sf"/>
</dbReference>
<dbReference type="PROSITE" id="PS51447">
    <property type="entry name" value="FDX_ACB"/>
    <property type="match status" value="1"/>
</dbReference>
<sequence length="680" mass="77962">MKVSYNWLEEYVEKLPKPEKLAELLSVHSFEVKSVEKSNEDYILDIDILPNRAHDCLSHIGIARECVAVANSKFKIQNPKFTESKNLKTRDFITVEVQDRDACPRYTARVITDIKIEPSPTWMQKRLAAIGQKPINNVVDATNYVMFETGQPLHAFDYEKLEGKKIIIRGARKGEKIITLDNEICELNEGTLIIADAKNPLALAGVKGGKKAEITVKTKTIVLESANFDIKVVRATCRETGIKTESSIRFEYGLDPNLTEEAINRVTQLIKGKITKGIVDIYSKKTLSVRMRLNLSKIENILGIRVSKQQVIKYLKSLGFIINDSLRVTVPTIRRDIEIEEDLIEEIARLIGYNNIVTSHPFGLLGMARLNDELIVTNKVKTIFESAGFNEVYNISFVGEADIKKFDVNREGYIELENPLSIDLKYLRKDLLINLIKDIKDNSKTFLREDKAIKIFELGKTYRQENKKIEEERMLTGLIVRRSGKMKGESFYETKGLIDSLLNKLGISDVWYDDFQATPEWTDNIFWQRTETAEIKVGDEEIGFIGEINTTILNKLNIKAEVAAFNLNFEKLLKLAEEELIYKPPSLYPAAVRDLAVLVNLEDRVADIQNIIEQIGGELVFDVDLFDMYEGEEIPDGKKNLAFHIIYQSYEKTLKDEEVDKIHRRIIRELEKNKNWEVRK</sequence>
<keyword evidence="7 15" id="KW-0479">Metal-binding</keyword>
<dbReference type="GO" id="GO:0000049">
    <property type="term" value="F:tRNA binding"/>
    <property type="evidence" value="ECO:0007669"/>
    <property type="project" value="UniProtKB-KW"/>
</dbReference>
<evidence type="ECO:0000256" key="1">
    <source>
        <dbReference type="ARBA" id="ARBA00004496"/>
    </source>
</evidence>
<dbReference type="GO" id="GO:0009328">
    <property type="term" value="C:phenylalanine-tRNA ligase complex"/>
    <property type="evidence" value="ECO:0007669"/>
    <property type="project" value="TreeGrafter"/>
</dbReference>
<dbReference type="SUPFAM" id="SSF55681">
    <property type="entry name" value="Class II aaRS and biotin synthetases"/>
    <property type="match status" value="1"/>
</dbReference>
<gene>
    <name evidence="15" type="primary">pheT</name>
    <name evidence="18" type="ORF">A2V69_00430</name>
</gene>
<dbReference type="InterPro" id="IPR005147">
    <property type="entry name" value="tRNA_synthase_B5-dom"/>
</dbReference>
<dbReference type="AlphaFoldDB" id="A0A1G2F2K3"/>
<dbReference type="NCBIfam" id="TIGR00472">
    <property type="entry name" value="pheT_bact"/>
    <property type="match status" value="1"/>
</dbReference>
<keyword evidence="13 15" id="KW-0030">Aminoacyl-tRNA synthetase</keyword>
<keyword evidence="6 15" id="KW-0436">Ligase</keyword>
<comment type="catalytic activity">
    <reaction evidence="14 15">
        <text>tRNA(Phe) + L-phenylalanine + ATP = L-phenylalanyl-tRNA(Phe) + AMP + diphosphate + H(+)</text>
        <dbReference type="Rhea" id="RHEA:19413"/>
        <dbReference type="Rhea" id="RHEA-COMP:9668"/>
        <dbReference type="Rhea" id="RHEA-COMP:9699"/>
        <dbReference type="ChEBI" id="CHEBI:15378"/>
        <dbReference type="ChEBI" id="CHEBI:30616"/>
        <dbReference type="ChEBI" id="CHEBI:33019"/>
        <dbReference type="ChEBI" id="CHEBI:58095"/>
        <dbReference type="ChEBI" id="CHEBI:78442"/>
        <dbReference type="ChEBI" id="CHEBI:78531"/>
        <dbReference type="ChEBI" id="CHEBI:456215"/>
        <dbReference type="EC" id="6.1.1.20"/>
    </reaction>
</comment>
<evidence type="ECO:0000256" key="5">
    <source>
        <dbReference type="ARBA" id="ARBA00022555"/>
    </source>
</evidence>
<dbReference type="PANTHER" id="PTHR10947">
    <property type="entry name" value="PHENYLALANYL-TRNA SYNTHETASE BETA CHAIN AND LEUCINE-RICH REPEAT-CONTAINING PROTEIN 47"/>
    <property type="match status" value="1"/>
</dbReference>
<dbReference type="SMART" id="SM00873">
    <property type="entry name" value="B3_4"/>
    <property type="match status" value="1"/>
</dbReference>
<accession>A0A1G2F2K3</accession>
<reference evidence="18 19" key="1">
    <citation type="journal article" date="2016" name="Nat. Commun.">
        <title>Thousands of microbial genomes shed light on interconnected biogeochemical processes in an aquifer system.</title>
        <authorList>
            <person name="Anantharaman K."/>
            <person name="Brown C.T."/>
            <person name="Hug L.A."/>
            <person name="Sharon I."/>
            <person name="Castelle C.J."/>
            <person name="Probst A.J."/>
            <person name="Thomas B.C."/>
            <person name="Singh A."/>
            <person name="Wilkins M.J."/>
            <person name="Karaoz U."/>
            <person name="Brodie E.L."/>
            <person name="Williams K.H."/>
            <person name="Hubbard S.S."/>
            <person name="Banfield J.F."/>
        </authorList>
    </citation>
    <scope>NUCLEOTIDE SEQUENCE [LARGE SCALE GENOMIC DNA]</scope>
</reference>
<dbReference type="GO" id="GO:0005524">
    <property type="term" value="F:ATP binding"/>
    <property type="evidence" value="ECO:0007669"/>
    <property type="project" value="UniProtKB-UniRule"/>
</dbReference>
<comment type="subunit">
    <text evidence="3 15">Tetramer of two alpha and two beta subunits.</text>
</comment>
<evidence type="ECO:0000256" key="13">
    <source>
        <dbReference type="ARBA" id="ARBA00023146"/>
    </source>
</evidence>
<feature type="binding site" evidence="15">
    <location>
        <position position="345"/>
    </location>
    <ligand>
        <name>Mg(2+)</name>
        <dbReference type="ChEBI" id="CHEBI:18420"/>
        <note>shared with alpha subunit</note>
    </ligand>
</feature>
<feature type="domain" description="B5" evidence="17">
    <location>
        <begin position="286"/>
        <end position="358"/>
    </location>
</feature>
<feature type="binding site" evidence="15">
    <location>
        <position position="336"/>
    </location>
    <ligand>
        <name>Mg(2+)</name>
        <dbReference type="ChEBI" id="CHEBI:18420"/>
        <note>shared with alpha subunit</note>
    </ligand>
</feature>
<keyword evidence="10 15" id="KW-0460">Magnesium</keyword>
<dbReference type="FunFam" id="3.30.70.380:FF:000001">
    <property type="entry name" value="Phenylalanine--tRNA ligase beta subunit"/>
    <property type="match status" value="1"/>
</dbReference>
<dbReference type="InterPro" id="IPR005121">
    <property type="entry name" value="Fdx_antiC-bd"/>
</dbReference>
<dbReference type="InterPro" id="IPR004532">
    <property type="entry name" value="Phe-tRNA-ligase_IIc_bsu_bact"/>
</dbReference>
<evidence type="ECO:0000259" key="17">
    <source>
        <dbReference type="PROSITE" id="PS51483"/>
    </source>
</evidence>
<dbReference type="GO" id="GO:0006432">
    <property type="term" value="P:phenylalanyl-tRNA aminoacylation"/>
    <property type="evidence" value="ECO:0007669"/>
    <property type="project" value="UniProtKB-UniRule"/>
</dbReference>
<dbReference type="Gene3D" id="3.50.40.10">
    <property type="entry name" value="Phenylalanyl-trna Synthetase, Chain B, domain 3"/>
    <property type="match status" value="1"/>
</dbReference>
<feature type="binding site" evidence="15">
    <location>
        <position position="342"/>
    </location>
    <ligand>
        <name>Mg(2+)</name>
        <dbReference type="ChEBI" id="CHEBI:18420"/>
        <note>shared with alpha subunit</note>
    </ligand>
</feature>
<keyword evidence="4 15" id="KW-0963">Cytoplasm</keyword>
<evidence type="ECO:0000259" key="16">
    <source>
        <dbReference type="PROSITE" id="PS51447"/>
    </source>
</evidence>
<comment type="subcellular location">
    <subcellularLocation>
        <location evidence="1 15">Cytoplasm</location>
    </subcellularLocation>
</comment>
<dbReference type="GO" id="GO:0000287">
    <property type="term" value="F:magnesium ion binding"/>
    <property type="evidence" value="ECO:0007669"/>
    <property type="project" value="UniProtKB-UniRule"/>
</dbReference>
<dbReference type="Gene3D" id="3.30.930.10">
    <property type="entry name" value="Bira Bifunctional Protein, Domain 2"/>
    <property type="match status" value="1"/>
</dbReference>
<comment type="cofactor">
    <cofactor evidence="15">
        <name>Mg(2+)</name>
        <dbReference type="ChEBI" id="CHEBI:18420"/>
    </cofactor>
    <text evidence="15">Binds 2 magnesium ions per tetramer.</text>
</comment>
<evidence type="ECO:0000256" key="14">
    <source>
        <dbReference type="ARBA" id="ARBA00049255"/>
    </source>
</evidence>
<dbReference type="InterPro" id="IPR036690">
    <property type="entry name" value="Fdx_antiC-bd_sf"/>
</dbReference>
<dbReference type="PROSITE" id="PS51483">
    <property type="entry name" value="B5"/>
    <property type="match status" value="1"/>
</dbReference>